<feature type="transmembrane region" description="Helical" evidence="7">
    <location>
        <begin position="12"/>
        <end position="32"/>
    </location>
</feature>
<feature type="compositionally biased region" description="Acidic residues" evidence="6">
    <location>
        <begin position="218"/>
        <end position="228"/>
    </location>
</feature>
<dbReference type="GO" id="GO:0005509">
    <property type="term" value="F:calcium ion binding"/>
    <property type="evidence" value="ECO:0007669"/>
    <property type="project" value="InterPro"/>
</dbReference>
<feature type="region of interest" description="Disordered" evidence="6">
    <location>
        <begin position="203"/>
        <end position="287"/>
    </location>
</feature>
<accession>A0A2Z2MK48</accession>
<evidence type="ECO:0000256" key="2">
    <source>
        <dbReference type="ARBA" id="ARBA00007458"/>
    </source>
</evidence>
<dbReference type="PANTHER" id="PTHR37467">
    <property type="entry name" value="EXPORTED CALCIUM-BINDING GLYCOPROTEIN-RELATED"/>
    <property type="match status" value="1"/>
</dbReference>
<reference evidence="9 10" key="1">
    <citation type="submission" date="2016-04" db="EMBL/GenBank/DDBJ databases">
        <title>Complete genome sequence of Thermococcus siculi type strain RG-20.</title>
        <authorList>
            <person name="Oger P.M."/>
        </authorList>
    </citation>
    <scope>NUCLEOTIDE SEQUENCE [LARGE SCALE GENOMIC DNA]</scope>
    <source>
        <strain evidence="9 10">RG-20</strain>
    </source>
</reference>
<dbReference type="OrthoDB" id="86147at2157"/>
<comment type="similarity">
    <text evidence="2">Belongs to the UPF0252 family.</text>
</comment>
<keyword evidence="7" id="KW-0812">Transmembrane</keyword>
<comment type="subcellular location">
    <subcellularLocation>
        <location evidence="1">Secreted</location>
    </subcellularLocation>
</comment>
<dbReference type="InterPro" id="IPR018247">
    <property type="entry name" value="EF_Hand_1_Ca_BS"/>
</dbReference>
<dbReference type="Pfam" id="PF04473">
    <property type="entry name" value="DUF553"/>
    <property type="match status" value="1"/>
</dbReference>
<dbReference type="Gene3D" id="4.10.1080.10">
    <property type="entry name" value="TSP type-3 repeat"/>
    <property type="match status" value="1"/>
</dbReference>
<sequence length="647" mass="73451">MSNERHPQKSKVVRYLVGVAIIMLVFAVGATIKNDDHDSLSIVDELTKYHTDPFNPDTDGDGLTDGDEVKLYTTSPTVIDSDSDGLTDGDEILKYKTNPSSPDTDGDGISDSEEIKTYRTNPNLRDSDGDGLLDGQEITTYMTDPLNPDTDKDGVPDSQEVEKGTDPHKTDTDNDGLTDREEILEFGTDPLSKDTDEDGLSDLEEVKTYKTSPLTSDTDGDGLSDPEELSFGTDPLNEDSDYDGLTDGEELSTYRTNPLISDSDNDGLDDGQEAISYRTNPLDPDTDDDYLSDGYEVQLGTDPLYDWRDTYNKEAFKAGLSQYFREKLRPVTQDFVKYHTTLDKAWAILEWIDENIEYYHTKADYVDALLYNWSELTPEQRELYNNLTRLYAPNDTIVYRKGICGDYAILTAAMLLDSGVSPVYLLDISFENSKVGHAAVAVKIEGDLFVLDQHLPPIPIGNYYWKWAIENNSKIIANMTFYEVRLNTRGEPEVTDTWTWSGEELRKKTYIPNEEDTRLIKETVKEKFLRMYPQYVEDSRLKSIVEQHTESLKYTGEPSNAYLPHGFSKGWVLWLSNEYIWLYYSPITIQKLVDYWIMPAFSSEGWAEVIRQCDRFYLLMDYVPITVSDGVTTITVPKILLVMEVAS</sequence>
<evidence type="ECO:0000313" key="9">
    <source>
        <dbReference type="EMBL" id="ASJ07791.1"/>
    </source>
</evidence>
<protein>
    <submittedName>
        <fullName evidence="9">Calcium-binding protein</fullName>
    </submittedName>
</protein>
<evidence type="ECO:0000256" key="4">
    <source>
        <dbReference type="ARBA" id="ARBA00022729"/>
    </source>
</evidence>
<dbReference type="RefSeq" id="WP_088855037.1">
    <property type="nucleotide sequence ID" value="NZ_CP015103.1"/>
</dbReference>
<dbReference type="InterPro" id="IPR059100">
    <property type="entry name" value="TSP3_bac"/>
</dbReference>
<evidence type="ECO:0000256" key="3">
    <source>
        <dbReference type="ARBA" id="ARBA00022525"/>
    </source>
</evidence>
<evidence type="ECO:0000256" key="1">
    <source>
        <dbReference type="ARBA" id="ARBA00004613"/>
    </source>
</evidence>
<feature type="compositionally biased region" description="Acidic residues" evidence="6">
    <location>
        <begin position="263"/>
        <end position="272"/>
    </location>
</feature>
<feature type="compositionally biased region" description="Acidic residues" evidence="6">
    <location>
        <begin position="236"/>
        <end position="250"/>
    </location>
</feature>
<keyword evidence="5" id="KW-0106">Calcium</keyword>
<dbReference type="SUPFAM" id="SSF54001">
    <property type="entry name" value="Cysteine proteinases"/>
    <property type="match status" value="1"/>
</dbReference>
<keyword evidence="4" id="KW-0732">Signal</keyword>
<dbReference type="AlphaFoldDB" id="A0A2Z2MK48"/>
<evidence type="ECO:0000313" key="10">
    <source>
        <dbReference type="Proteomes" id="UP000250125"/>
    </source>
</evidence>
<feature type="region of interest" description="Disordered" evidence="6">
    <location>
        <begin position="74"/>
        <end position="179"/>
    </location>
</feature>
<keyword evidence="3" id="KW-0964">Secreted</keyword>
<dbReference type="PROSITE" id="PS00018">
    <property type="entry name" value="EF_HAND_1"/>
    <property type="match status" value="1"/>
</dbReference>
<feature type="domain" description="Transglutaminase-like" evidence="8">
    <location>
        <begin position="327"/>
        <end position="482"/>
    </location>
</feature>
<dbReference type="InterPro" id="IPR038765">
    <property type="entry name" value="Papain-like_cys_pep_sf"/>
</dbReference>
<evidence type="ECO:0000259" key="8">
    <source>
        <dbReference type="Pfam" id="PF04473"/>
    </source>
</evidence>
<dbReference type="PANTHER" id="PTHR37467:SF1">
    <property type="entry name" value="EXPORTED CALCIUM-BINDING GLYCOPROTEIN"/>
    <property type="match status" value="1"/>
</dbReference>
<dbReference type="Proteomes" id="UP000250125">
    <property type="component" value="Chromosome"/>
</dbReference>
<keyword evidence="7" id="KW-1133">Transmembrane helix</keyword>
<proteinExistence type="inferred from homology"/>
<evidence type="ECO:0000256" key="7">
    <source>
        <dbReference type="SAM" id="Phobius"/>
    </source>
</evidence>
<dbReference type="KEGG" id="tsl:A3L11_00525"/>
<evidence type="ECO:0000256" key="5">
    <source>
        <dbReference type="ARBA" id="ARBA00022837"/>
    </source>
</evidence>
<dbReference type="InterPro" id="IPR053180">
    <property type="entry name" value="Ca-binding_acidic-repeat"/>
</dbReference>
<feature type="region of interest" description="Disordered" evidence="6">
    <location>
        <begin position="49"/>
        <end position="68"/>
    </location>
</feature>
<feature type="compositionally biased region" description="Acidic residues" evidence="6">
    <location>
        <begin position="81"/>
        <end position="90"/>
    </location>
</feature>
<dbReference type="InterPro" id="IPR007562">
    <property type="entry name" value="Transglutaminase-like_domain"/>
</dbReference>
<keyword evidence="7" id="KW-0472">Membrane</keyword>
<dbReference type="InterPro" id="IPR028974">
    <property type="entry name" value="TSP_type-3_rpt"/>
</dbReference>
<dbReference type="EMBL" id="CP015103">
    <property type="protein sequence ID" value="ASJ07791.1"/>
    <property type="molecule type" value="Genomic_DNA"/>
</dbReference>
<dbReference type="Pfam" id="PF18884">
    <property type="entry name" value="TSP3_bac"/>
    <property type="match status" value="11"/>
</dbReference>
<dbReference type="Gene3D" id="3.10.620.30">
    <property type="match status" value="1"/>
</dbReference>
<feature type="compositionally biased region" description="Basic and acidic residues" evidence="6">
    <location>
        <begin position="149"/>
        <end position="179"/>
    </location>
</feature>
<feature type="compositionally biased region" description="Polar residues" evidence="6">
    <location>
        <begin position="253"/>
        <end position="262"/>
    </location>
</feature>
<evidence type="ECO:0000256" key="6">
    <source>
        <dbReference type="SAM" id="MobiDB-lite"/>
    </source>
</evidence>
<gene>
    <name evidence="9" type="ORF">A3L11_00525</name>
</gene>
<keyword evidence="10" id="KW-1185">Reference proteome</keyword>
<dbReference type="GeneID" id="33316678"/>
<organism evidence="9 10">
    <name type="scientific">Thermococcus siculi</name>
    <dbReference type="NCBI Taxonomy" id="72803"/>
    <lineage>
        <taxon>Archaea</taxon>
        <taxon>Methanobacteriati</taxon>
        <taxon>Methanobacteriota</taxon>
        <taxon>Thermococci</taxon>
        <taxon>Thermococcales</taxon>
        <taxon>Thermococcaceae</taxon>
        <taxon>Thermococcus</taxon>
    </lineage>
</organism>
<name>A0A2Z2MK48_9EURY</name>